<feature type="region of interest" description="Disordered" evidence="1">
    <location>
        <begin position="379"/>
        <end position="406"/>
    </location>
</feature>
<feature type="compositionally biased region" description="Polar residues" evidence="1">
    <location>
        <begin position="526"/>
        <end position="538"/>
    </location>
</feature>
<evidence type="ECO:0000313" key="2">
    <source>
        <dbReference type="EMBL" id="CAH2354933.1"/>
    </source>
</evidence>
<organism evidence="2 3">
    <name type="scientific">[Candida] railenensis</name>
    <dbReference type="NCBI Taxonomy" id="45579"/>
    <lineage>
        <taxon>Eukaryota</taxon>
        <taxon>Fungi</taxon>
        <taxon>Dikarya</taxon>
        <taxon>Ascomycota</taxon>
        <taxon>Saccharomycotina</taxon>
        <taxon>Pichiomycetes</taxon>
        <taxon>Debaryomycetaceae</taxon>
        <taxon>Kurtzmaniella</taxon>
    </lineage>
</organism>
<feature type="region of interest" description="Disordered" evidence="1">
    <location>
        <begin position="107"/>
        <end position="133"/>
    </location>
</feature>
<name>A0A9P0QU04_9ASCO</name>
<proteinExistence type="predicted"/>
<dbReference type="EMBL" id="CAKXYY010000020">
    <property type="protein sequence ID" value="CAH2354933.1"/>
    <property type="molecule type" value="Genomic_DNA"/>
</dbReference>
<evidence type="ECO:0000313" key="3">
    <source>
        <dbReference type="Proteomes" id="UP000837801"/>
    </source>
</evidence>
<dbReference type="Gene3D" id="3.40.50.620">
    <property type="entry name" value="HUPs"/>
    <property type="match status" value="1"/>
</dbReference>
<feature type="region of interest" description="Disordered" evidence="1">
    <location>
        <begin position="1"/>
        <end position="27"/>
    </location>
</feature>
<comment type="caution">
    <text evidence="2">The sequence shown here is derived from an EMBL/GenBank/DDBJ whole genome shotgun (WGS) entry which is preliminary data.</text>
</comment>
<keyword evidence="3" id="KW-1185">Reference proteome</keyword>
<feature type="region of interest" description="Disordered" evidence="1">
    <location>
        <begin position="526"/>
        <end position="636"/>
    </location>
</feature>
<protein>
    <submittedName>
        <fullName evidence="2">Uncharacterized protein</fullName>
    </submittedName>
</protein>
<gene>
    <name evidence="2" type="ORF">CLIB1423_20S00188</name>
</gene>
<feature type="compositionally biased region" description="Acidic residues" evidence="1">
    <location>
        <begin position="396"/>
        <end position="405"/>
    </location>
</feature>
<feature type="compositionally biased region" description="Basic residues" evidence="1">
    <location>
        <begin position="625"/>
        <end position="636"/>
    </location>
</feature>
<accession>A0A9P0QU04</accession>
<dbReference type="OrthoDB" id="843225at2759"/>
<feature type="compositionally biased region" description="Polar residues" evidence="1">
    <location>
        <begin position="602"/>
        <end position="620"/>
    </location>
</feature>
<dbReference type="AlphaFoldDB" id="A0A9P0QU04"/>
<sequence length="636" mass="71218">MPEQLVKVHTTGELKHGRSYPHGPREMAKGNMEKVTEKEKPDLLDVLLHQHDEYRDISLAGIKTPPETLKNYGQRIGFDTVNIGYDDDDEYSFDDDDDDAPYNWKRDFRGRSRGRSPSPAHISPLHSPVTNMNGLSTREMGELARMLSPRRAEYPTTPIVTHKGCTFTKFHDDFDSLYKGKLRNAENKIIKPVMPHRVILVYISGRKHTWVALDWVLNKFIENGDTVIVVAAIKTGFDGVRRRMSFDPSKVAVVTPKMRLKMRHRPENVKVIARNIMDYMLRILKPGVIAKLSVELTVGNTKEIMKEMYKLYEPNLVSTGTKPNVRTGAPLKSWNSSKLTDRLVKNFPLPVIVVPAVNMPKFELSLEGKSKNEANRIIQEGDTEDQSEIHSGSDTDSIDSMDSDDSYSSFDEITKLYTDYKRDLKDSLASLRQNQIDENYFSQFLTTISDKSIAFCKDVGSVDPDFKGRGAKLARAITGSNSFGSVPYKTKSLLAPVEKKPTSPAGSTSGLSYKEMKRLATQKSPLTVSTTNINSVPPSITIDGPSPTVPPKQSSIKFGNLESPPRRESPVSGRSMATSTLLQKSLSHDIDAGSKRPELVPSKSQPDITSGFRGSNNSSMEDLRKGKKKKKFWKLF</sequence>
<reference evidence="2" key="1">
    <citation type="submission" date="2022-03" db="EMBL/GenBank/DDBJ databases">
        <authorList>
            <person name="Legras J.-L."/>
            <person name="Devillers H."/>
            <person name="Grondin C."/>
        </authorList>
    </citation>
    <scope>NUCLEOTIDE SEQUENCE</scope>
    <source>
        <strain evidence="2">CLIB 1423</strain>
    </source>
</reference>
<feature type="compositionally biased region" description="Basic and acidic residues" evidence="1">
    <location>
        <begin position="586"/>
        <end position="598"/>
    </location>
</feature>
<evidence type="ECO:0000256" key="1">
    <source>
        <dbReference type="SAM" id="MobiDB-lite"/>
    </source>
</evidence>
<dbReference type="InterPro" id="IPR014729">
    <property type="entry name" value="Rossmann-like_a/b/a_fold"/>
</dbReference>
<dbReference type="Proteomes" id="UP000837801">
    <property type="component" value="Unassembled WGS sequence"/>
</dbReference>
<feature type="compositionally biased region" description="Polar residues" evidence="1">
    <location>
        <begin position="575"/>
        <end position="585"/>
    </location>
</feature>